<protein>
    <recommendedName>
        <fullName evidence="3">Recombinase</fullName>
    </recommendedName>
</protein>
<reference evidence="2" key="1">
    <citation type="submission" date="2022-10" db="EMBL/GenBank/DDBJ databases">
        <title>The complete genomes of actinobacterial strains from the NBC collection.</title>
        <authorList>
            <person name="Joergensen T.S."/>
            <person name="Alvarez Arevalo M."/>
            <person name="Sterndorff E.B."/>
            <person name="Faurdal D."/>
            <person name="Vuksanovic O."/>
            <person name="Mourched A.-S."/>
            <person name="Charusanti P."/>
            <person name="Shaw S."/>
            <person name="Blin K."/>
            <person name="Weber T."/>
        </authorList>
    </citation>
    <scope>NUCLEOTIDE SEQUENCE</scope>
    <source>
        <strain evidence="2">NBC_01393</strain>
    </source>
</reference>
<proteinExistence type="predicted"/>
<dbReference type="Pfam" id="PF26125">
    <property type="entry name" value="AcrVA2-like"/>
    <property type="match status" value="1"/>
</dbReference>
<organism evidence="2">
    <name type="scientific">Streptomyces sp. NBC_01393</name>
    <dbReference type="NCBI Taxonomy" id="2903851"/>
    <lineage>
        <taxon>Bacteria</taxon>
        <taxon>Bacillati</taxon>
        <taxon>Actinomycetota</taxon>
        <taxon>Actinomycetes</taxon>
        <taxon>Kitasatosporales</taxon>
        <taxon>Streptomycetaceae</taxon>
        <taxon>Streptomyces</taxon>
    </lineage>
</organism>
<sequence length="381" mass="42966">MTNDDTRRAAEAHKAATAHMELLTEAGTALRDSPRVARMIDAMQRGIGTSWTHRDYIQFGRATLARTGDLIGEIAASELWKANGQVIYDLHDELADALSRSKMSKVPGALFDRLPHINPAVVIPDPWPVGKGRGGLAEGYLRCFYIVGFKGMGLCNTNDPEREGHAFLFCYDVVDEETGKIVPGQFRDLIPVPTSRTAFTVEEAIEFAEQWQGGLADEKARKHAVKTFRPVLQKAFSVLTYLCTDNRDIQEPPEPEPERRRRKTGKGRVHPEREPIWVRVGWYVGPKLHEARRRALHHTPHSGNSIPTGIEYGPQHKAGHYKTVWIGPGKTNERTQSTTTWVMPYWTKLEDLPEDVDPPTQIVQVNPQRGDPFRRRDTVGR</sequence>
<gene>
    <name evidence="2" type="ORF">OG699_38160</name>
</gene>
<accession>A0AAU3I829</accession>
<feature type="compositionally biased region" description="Basic and acidic residues" evidence="1">
    <location>
        <begin position="371"/>
        <end position="381"/>
    </location>
</feature>
<dbReference type="AlphaFoldDB" id="A0AAU3I829"/>
<dbReference type="InterPro" id="IPR058915">
    <property type="entry name" value="AcrVA2-like"/>
</dbReference>
<feature type="region of interest" description="Disordered" evidence="1">
    <location>
        <begin position="353"/>
        <end position="381"/>
    </location>
</feature>
<evidence type="ECO:0000313" key="2">
    <source>
        <dbReference type="EMBL" id="WTZ13284.1"/>
    </source>
</evidence>
<evidence type="ECO:0008006" key="3">
    <source>
        <dbReference type="Google" id="ProtNLM"/>
    </source>
</evidence>
<name>A0AAU3I829_9ACTN</name>
<feature type="region of interest" description="Disordered" evidence="1">
    <location>
        <begin position="247"/>
        <end position="270"/>
    </location>
</feature>
<evidence type="ECO:0000256" key="1">
    <source>
        <dbReference type="SAM" id="MobiDB-lite"/>
    </source>
</evidence>
<dbReference type="EMBL" id="CP109546">
    <property type="protein sequence ID" value="WTZ13284.1"/>
    <property type="molecule type" value="Genomic_DNA"/>
</dbReference>